<dbReference type="SUPFAM" id="SSF46894">
    <property type="entry name" value="C-terminal effector domain of the bipartite response regulators"/>
    <property type="match status" value="1"/>
</dbReference>
<dbReference type="EMBL" id="BRLH01000005">
    <property type="protein sequence ID" value="GKX56255.1"/>
    <property type="molecule type" value="Genomic_DNA"/>
</dbReference>
<keyword evidence="1 2" id="KW-0238">DNA-binding</keyword>
<dbReference type="CDD" id="cd00383">
    <property type="entry name" value="trans_reg_C"/>
    <property type="match status" value="1"/>
</dbReference>
<dbReference type="InterPro" id="IPR016032">
    <property type="entry name" value="Sig_transdc_resp-reg_C-effctor"/>
</dbReference>
<dbReference type="Proteomes" id="UP001058124">
    <property type="component" value="Unassembled WGS sequence"/>
</dbReference>
<dbReference type="GO" id="GO:0006355">
    <property type="term" value="P:regulation of DNA-templated transcription"/>
    <property type="evidence" value="ECO:0007669"/>
    <property type="project" value="InterPro"/>
</dbReference>
<feature type="transmembrane region" description="Helical" evidence="3">
    <location>
        <begin position="178"/>
        <end position="198"/>
    </location>
</feature>
<gene>
    <name evidence="5" type="ORF">SOASR030_23670</name>
</gene>
<dbReference type="SMART" id="SM00862">
    <property type="entry name" value="Trans_reg_C"/>
    <property type="match status" value="1"/>
</dbReference>
<evidence type="ECO:0000313" key="5">
    <source>
        <dbReference type="EMBL" id="GKX56255.1"/>
    </source>
</evidence>
<reference evidence="5" key="1">
    <citation type="submission" date="2022-06" db="EMBL/GenBank/DDBJ databases">
        <title>Draft genome sequences of Leminorella grimontii str. JCM5902.</title>
        <authorList>
            <person name="Wakabayashi Y."/>
            <person name="Kojima K."/>
        </authorList>
    </citation>
    <scope>NUCLEOTIDE SEQUENCE</scope>
    <source>
        <strain evidence="5">JCM 5902</strain>
    </source>
</reference>
<dbReference type="GO" id="GO:0003677">
    <property type="term" value="F:DNA binding"/>
    <property type="evidence" value="ECO:0007669"/>
    <property type="project" value="UniProtKB-UniRule"/>
</dbReference>
<evidence type="ECO:0000259" key="4">
    <source>
        <dbReference type="PROSITE" id="PS51755"/>
    </source>
</evidence>
<keyword evidence="6" id="KW-1185">Reference proteome</keyword>
<keyword evidence="3" id="KW-1133">Transmembrane helix</keyword>
<name>A0AAV5N3W4_9GAMM</name>
<dbReference type="AlphaFoldDB" id="A0AAV5N3W4"/>
<comment type="caution">
    <text evidence="5">The sequence shown here is derived from an EMBL/GenBank/DDBJ whole genome shotgun (WGS) entry which is preliminary data.</text>
</comment>
<accession>A0AAV5N3W4</accession>
<keyword evidence="3" id="KW-0812">Transmembrane</keyword>
<dbReference type="Gene3D" id="1.10.10.10">
    <property type="entry name" value="Winged helix-like DNA-binding domain superfamily/Winged helix DNA-binding domain"/>
    <property type="match status" value="1"/>
</dbReference>
<dbReference type="GO" id="GO:0000160">
    <property type="term" value="P:phosphorelay signal transduction system"/>
    <property type="evidence" value="ECO:0007669"/>
    <property type="project" value="InterPro"/>
</dbReference>
<dbReference type="InterPro" id="IPR001867">
    <property type="entry name" value="OmpR/PhoB-type_DNA-bd"/>
</dbReference>
<sequence>MKKDSKNTHCVINGWLIDSATDSIIHQETKEVKRLGEFQFKLLLILSEHAGAILSKERLNSLVWEKRVIGQNSLPNAIHALRAALEDSGKDQKVIITVPRKGYLLEKAYCVLQTPAEGGDKAAAEIETTRVAPPTFTIAESSESLPQNESAYLQDIASMRTAWVTGPSAIKAKRQGRGLYLSLFMMVVSAFTLGVYAFTPSQAFSDEENVQECQSPYRLTQLSQPDTNDLALTKMLHLLKENG</sequence>
<dbReference type="Pfam" id="PF00486">
    <property type="entry name" value="Trans_reg_C"/>
    <property type="match status" value="1"/>
</dbReference>
<proteinExistence type="predicted"/>
<organism evidence="5 6">
    <name type="scientific">Leminorella grimontii</name>
    <dbReference type="NCBI Taxonomy" id="82981"/>
    <lineage>
        <taxon>Bacteria</taxon>
        <taxon>Pseudomonadati</taxon>
        <taxon>Pseudomonadota</taxon>
        <taxon>Gammaproteobacteria</taxon>
        <taxon>Enterobacterales</taxon>
        <taxon>Budviciaceae</taxon>
        <taxon>Leminorella</taxon>
    </lineage>
</organism>
<evidence type="ECO:0000256" key="3">
    <source>
        <dbReference type="SAM" id="Phobius"/>
    </source>
</evidence>
<evidence type="ECO:0000256" key="1">
    <source>
        <dbReference type="ARBA" id="ARBA00023125"/>
    </source>
</evidence>
<protein>
    <recommendedName>
        <fullName evidence="4">OmpR/PhoB-type domain-containing protein</fullName>
    </recommendedName>
</protein>
<dbReference type="InterPro" id="IPR036388">
    <property type="entry name" value="WH-like_DNA-bd_sf"/>
</dbReference>
<dbReference type="RefSeq" id="WP_051155704.1">
    <property type="nucleotide sequence ID" value="NZ_BRLH01000005.1"/>
</dbReference>
<keyword evidence="3" id="KW-0472">Membrane</keyword>
<dbReference type="PROSITE" id="PS51755">
    <property type="entry name" value="OMPR_PHOB"/>
    <property type="match status" value="1"/>
</dbReference>
<feature type="DNA-binding region" description="OmpR/PhoB-type" evidence="2">
    <location>
        <begin position="6"/>
        <end position="107"/>
    </location>
</feature>
<evidence type="ECO:0000256" key="2">
    <source>
        <dbReference type="PROSITE-ProRule" id="PRU01091"/>
    </source>
</evidence>
<feature type="domain" description="OmpR/PhoB-type" evidence="4">
    <location>
        <begin position="6"/>
        <end position="107"/>
    </location>
</feature>
<evidence type="ECO:0000313" key="6">
    <source>
        <dbReference type="Proteomes" id="UP001058124"/>
    </source>
</evidence>